<dbReference type="KEGG" id="frf:LO80_07815"/>
<accession>A0A097ERX8</accession>
<dbReference type="EMBL" id="CP009574">
    <property type="protein sequence ID" value="AIT10325.1"/>
    <property type="molecule type" value="Genomic_DNA"/>
</dbReference>
<sequence>MLGVFLFYITGLYAKGCELVNFENGKNGLLEFKCDEDVSLKNNKLVFYFTGSRVKVDSIKVAGGKTDYDIDKISRKLRRVELNVVTETIFKDLDYTAHEGEIVKLEITPKRKSNLNYKVLWGGVVKNSYKNRKNKNNNLQFYRNKTGDFFAYEDGLECAIKHDCDDKIELSKQCDSERCHKLNQKLSIYSDFGMAHQRIV</sequence>
<evidence type="ECO:0000313" key="2">
    <source>
        <dbReference type="Proteomes" id="UP000029672"/>
    </source>
</evidence>
<reference evidence="1 2" key="1">
    <citation type="submission" date="2014-10" db="EMBL/GenBank/DDBJ databases">
        <title>Whole genome sequence of Francisella endociliophora strain FSC1006, isolated from a laboratory culture of the marine ciliate Euplotes raikovi.</title>
        <authorList>
            <person name="Granberg M."/>
            <person name="Backman S."/>
            <person name="Lundmark E."/>
            <person name="Nilsson E."/>
            <person name="Karlsson E."/>
            <person name="Thelaus J."/>
            <person name="Ohrman C."/>
            <person name="Larkeryd A."/>
            <person name="Stenberg P."/>
        </authorList>
    </citation>
    <scope>NUCLEOTIDE SEQUENCE [LARGE SCALE GENOMIC DNA]</scope>
    <source>
        <strain evidence="1 2">FSC1006</strain>
    </source>
</reference>
<proteinExistence type="predicted"/>
<keyword evidence="2" id="KW-1185">Reference proteome</keyword>
<dbReference type="STRING" id="1547445.LO80_07815"/>
<dbReference type="Proteomes" id="UP000029672">
    <property type="component" value="Chromosome"/>
</dbReference>
<evidence type="ECO:0000313" key="1">
    <source>
        <dbReference type="EMBL" id="AIT10325.1"/>
    </source>
</evidence>
<protein>
    <submittedName>
        <fullName evidence="1">Uncharacterized protein</fullName>
    </submittedName>
</protein>
<dbReference type="HOGENOM" id="CLU_114892_0_0_6"/>
<gene>
    <name evidence="1" type="ORF">LO80_07815</name>
</gene>
<dbReference type="AlphaFoldDB" id="A0A097ERX8"/>
<name>A0A097ERX8_9GAMM</name>
<organism evidence="1 2">
    <name type="scientific">Candidatus Francisella endociliophora</name>
    <dbReference type="NCBI Taxonomy" id="653937"/>
    <lineage>
        <taxon>Bacteria</taxon>
        <taxon>Pseudomonadati</taxon>
        <taxon>Pseudomonadota</taxon>
        <taxon>Gammaproteobacteria</taxon>
        <taxon>Thiotrichales</taxon>
        <taxon>Francisellaceae</taxon>
        <taxon>Francisella</taxon>
    </lineage>
</organism>